<evidence type="ECO:0000313" key="15">
    <source>
        <dbReference type="Proteomes" id="UP000551758"/>
    </source>
</evidence>
<dbReference type="SUPFAM" id="SSF55785">
    <property type="entry name" value="PYP-like sensor domain (PAS domain)"/>
    <property type="match status" value="1"/>
</dbReference>
<keyword evidence="8" id="KW-1133">Transmembrane helix</keyword>
<evidence type="ECO:0000256" key="1">
    <source>
        <dbReference type="ARBA" id="ARBA00004141"/>
    </source>
</evidence>
<dbReference type="InterPro" id="IPR035965">
    <property type="entry name" value="PAS-like_dom_sf"/>
</dbReference>
<gene>
    <name evidence="14" type="ORF">HPG69_004860</name>
</gene>
<dbReference type="PANTHER" id="PTHR10217:SF466">
    <property type="entry name" value="POTASSIUM VOLTAGE-GATED CHANNEL SUBFAMILY H MEMBER 7"/>
    <property type="match status" value="1"/>
</dbReference>
<dbReference type="GO" id="GO:0042391">
    <property type="term" value="P:regulation of membrane potential"/>
    <property type="evidence" value="ECO:0007669"/>
    <property type="project" value="TreeGrafter"/>
</dbReference>
<name>A0A7J7E500_DICBM</name>
<evidence type="ECO:0000313" key="14">
    <source>
        <dbReference type="EMBL" id="KAF5910771.1"/>
    </source>
</evidence>
<dbReference type="Pfam" id="PF13426">
    <property type="entry name" value="PAS_9"/>
    <property type="match status" value="1"/>
</dbReference>
<dbReference type="EMBL" id="JACDTQ010004070">
    <property type="protein sequence ID" value="KAF5910771.1"/>
    <property type="molecule type" value="Genomic_DNA"/>
</dbReference>
<dbReference type="InterPro" id="IPR050818">
    <property type="entry name" value="KCNH_animal-type"/>
</dbReference>
<reference evidence="14 15" key="1">
    <citation type="journal article" date="2020" name="Mol. Biol. Evol.">
        <title>Interspecific Gene Flow and the Evolution of Specialization in Black and White Rhinoceros.</title>
        <authorList>
            <person name="Moodley Y."/>
            <person name="Westbury M.V."/>
            <person name="Russo I.M."/>
            <person name="Gopalakrishnan S."/>
            <person name="Rakotoarivelo A."/>
            <person name="Olsen R.A."/>
            <person name="Prost S."/>
            <person name="Tunstall T."/>
            <person name="Ryder O.A."/>
            <person name="Dalen L."/>
            <person name="Bruford M.W."/>
        </authorList>
    </citation>
    <scope>NUCLEOTIDE SEQUENCE [LARGE SCALE GENOMIC DNA]</scope>
    <source>
        <strain evidence="14">SBR-YM</strain>
        <tissue evidence="14">Skin</tissue>
    </source>
</reference>
<comment type="caution">
    <text evidence="14">The sequence shown here is derived from an EMBL/GenBank/DDBJ whole genome shotgun (WGS) entry which is preliminary data.</text>
</comment>
<dbReference type="AlphaFoldDB" id="A0A7J7E500"/>
<evidence type="ECO:0000256" key="7">
    <source>
        <dbReference type="ARBA" id="ARBA00022958"/>
    </source>
</evidence>
<evidence type="ECO:0000256" key="10">
    <source>
        <dbReference type="ARBA" id="ARBA00023136"/>
    </source>
</evidence>
<keyword evidence="5" id="KW-0631">Potassium channel</keyword>
<dbReference type="Gene3D" id="3.30.450.20">
    <property type="entry name" value="PAS domain"/>
    <property type="match status" value="1"/>
</dbReference>
<evidence type="ECO:0000256" key="2">
    <source>
        <dbReference type="ARBA" id="ARBA00022448"/>
    </source>
</evidence>
<evidence type="ECO:0000256" key="8">
    <source>
        <dbReference type="ARBA" id="ARBA00022989"/>
    </source>
</evidence>
<evidence type="ECO:0000256" key="12">
    <source>
        <dbReference type="ARBA" id="ARBA00034430"/>
    </source>
</evidence>
<sequence length="561" mass="63411">MPVRRGHVAPQNTFLGTIIRKFEGQNKKFIIANARVQNCAIIYCNDGFCEMTGFSRPDVMQKPCTCDFLHGPETKRHDIAQIAQALLGSEERKVEVTYYHKNESKVLLNAVKCTILNYWIFLNINLSGYAKLSMIGKTDVTQSTRAWMSECRYIFTIKLSDIVTVVMFTAKGLEKRVGLGVIVIAKILNYQEAVESGSNKTLITIKIEVLVLWTAQIVAEAAPCALSSDKKIKLNIWLSYSSATEMKINLNCKKIGKSICQGRACYQFPCSRLGIITHPHPQCENVKFQALYPDDYGINQILCGCPENASSLSNLGPYNFSIQLTIPSKLPLVVEVIASDKTLPKGCGQNKQRDEKLHPPHLSMQIRRVLLKHNVGLIKTKFRFAIQLLEKAKNRNRNGKIKKKEGRYKCRKPKLRNANKTSIWTCTGECVGSEICFKEKPRPSKLPKLAWHQDQDPHLSISKTGLDSLYSGSVVFLLMLSNKQYSYNKASLFAIKWYCNILREELTSHRASTGALEMKWNADLLELYLLVMKISLTASALENPQFLRRATFLNCPTQDDL</sequence>
<comment type="catalytic activity">
    <reaction evidence="12">
        <text>K(+)(in) = K(+)(out)</text>
        <dbReference type="Rhea" id="RHEA:29463"/>
        <dbReference type="ChEBI" id="CHEBI:29103"/>
    </reaction>
</comment>
<dbReference type="FunFam" id="3.30.450.20:FF:000001">
    <property type="entry name" value="Potassium voltage-gated channel subfamily H member 7"/>
    <property type="match status" value="1"/>
</dbReference>
<evidence type="ECO:0000256" key="3">
    <source>
        <dbReference type="ARBA" id="ARBA00022538"/>
    </source>
</evidence>
<dbReference type="GO" id="GO:0034702">
    <property type="term" value="C:monoatomic ion channel complex"/>
    <property type="evidence" value="ECO:0007669"/>
    <property type="project" value="UniProtKB-KW"/>
</dbReference>
<evidence type="ECO:0000259" key="13">
    <source>
        <dbReference type="Pfam" id="PF13426"/>
    </source>
</evidence>
<dbReference type="CDD" id="cd00130">
    <property type="entry name" value="PAS"/>
    <property type="match status" value="1"/>
</dbReference>
<keyword evidence="10" id="KW-0472">Membrane</keyword>
<evidence type="ECO:0000256" key="5">
    <source>
        <dbReference type="ARBA" id="ARBA00022826"/>
    </source>
</evidence>
<accession>A0A7J7E500</accession>
<keyword evidence="6" id="KW-0851">Voltage-gated channel</keyword>
<protein>
    <recommendedName>
        <fullName evidence="13">PAS domain-containing protein</fullName>
    </recommendedName>
</protein>
<proteinExistence type="predicted"/>
<evidence type="ECO:0000256" key="11">
    <source>
        <dbReference type="ARBA" id="ARBA00023303"/>
    </source>
</evidence>
<feature type="domain" description="PAS" evidence="13">
    <location>
        <begin position="37"/>
        <end position="110"/>
    </location>
</feature>
<keyword evidence="15" id="KW-1185">Reference proteome</keyword>
<comment type="subcellular location">
    <subcellularLocation>
        <location evidence="1">Membrane</location>
        <topology evidence="1">Multi-pass membrane protein</topology>
    </subcellularLocation>
</comment>
<dbReference type="InterPro" id="IPR000014">
    <property type="entry name" value="PAS"/>
</dbReference>
<keyword evidence="11" id="KW-0407">Ion channel</keyword>
<keyword evidence="9" id="KW-0406">Ion transport</keyword>
<organism evidence="14 15">
    <name type="scientific">Diceros bicornis minor</name>
    <name type="common">South-central black rhinoceros</name>
    <dbReference type="NCBI Taxonomy" id="77932"/>
    <lineage>
        <taxon>Eukaryota</taxon>
        <taxon>Metazoa</taxon>
        <taxon>Chordata</taxon>
        <taxon>Craniata</taxon>
        <taxon>Vertebrata</taxon>
        <taxon>Euteleostomi</taxon>
        <taxon>Mammalia</taxon>
        <taxon>Eutheria</taxon>
        <taxon>Laurasiatheria</taxon>
        <taxon>Perissodactyla</taxon>
        <taxon>Rhinocerotidae</taxon>
        <taxon>Diceros</taxon>
    </lineage>
</organism>
<keyword evidence="3" id="KW-0633">Potassium transport</keyword>
<evidence type="ECO:0000256" key="9">
    <source>
        <dbReference type="ARBA" id="ARBA00023065"/>
    </source>
</evidence>
<dbReference type="Proteomes" id="UP000551758">
    <property type="component" value="Unassembled WGS sequence"/>
</dbReference>
<dbReference type="GO" id="GO:0005886">
    <property type="term" value="C:plasma membrane"/>
    <property type="evidence" value="ECO:0007669"/>
    <property type="project" value="TreeGrafter"/>
</dbReference>
<dbReference type="PANTHER" id="PTHR10217">
    <property type="entry name" value="VOLTAGE AND LIGAND GATED POTASSIUM CHANNEL"/>
    <property type="match status" value="1"/>
</dbReference>
<keyword evidence="7" id="KW-0630">Potassium</keyword>
<evidence type="ECO:0000256" key="4">
    <source>
        <dbReference type="ARBA" id="ARBA00022692"/>
    </source>
</evidence>
<dbReference type="GO" id="GO:0005242">
    <property type="term" value="F:inward rectifier potassium channel activity"/>
    <property type="evidence" value="ECO:0007669"/>
    <property type="project" value="TreeGrafter"/>
</dbReference>
<keyword evidence="2" id="KW-0813">Transport</keyword>
<keyword evidence="4" id="KW-0812">Transmembrane</keyword>
<evidence type="ECO:0000256" key="6">
    <source>
        <dbReference type="ARBA" id="ARBA00022882"/>
    </source>
</evidence>